<evidence type="ECO:0000256" key="1">
    <source>
        <dbReference type="SAM" id="SignalP"/>
    </source>
</evidence>
<reference evidence="2 3" key="1">
    <citation type="journal article" date="2019" name="Int. J. Syst. Evol. Microbiol.">
        <title>The Global Catalogue of Microorganisms (GCM) 10K type strain sequencing project: providing services to taxonomists for standard genome sequencing and annotation.</title>
        <authorList>
            <consortium name="The Broad Institute Genomics Platform"/>
            <consortium name="The Broad Institute Genome Sequencing Center for Infectious Disease"/>
            <person name="Wu L."/>
            <person name="Ma J."/>
        </authorList>
    </citation>
    <scope>NUCLEOTIDE SEQUENCE [LARGE SCALE GENOMIC DNA]</scope>
    <source>
        <strain evidence="2 3">JCM 16083</strain>
    </source>
</reference>
<evidence type="ECO:0008006" key="4">
    <source>
        <dbReference type="Google" id="ProtNLM"/>
    </source>
</evidence>
<keyword evidence="1" id="KW-0732">Signal</keyword>
<dbReference type="Gene3D" id="3.30.110.170">
    <property type="entry name" value="Protein of unknown function (DUF541), domain 1"/>
    <property type="match status" value="1"/>
</dbReference>
<dbReference type="InterPro" id="IPR007497">
    <property type="entry name" value="SIMPL/DUF541"/>
</dbReference>
<accession>A0ABN1MS59</accession>
<dbReference type="Gene3D" id="3.30.70.2970">
    <property type="entry name" value="Protein of unknown function (DUF541), domain 2"/>
    <property type="match status" value="1"/>
</dbReference>
<dbReference type="Pfam" id="PF04402">
    <property type="entry name" value="SIMPL"/>
    <property type="match status" value="1"/>
</dbReference>
<gene>
    <name evidence="2" type="ORF">GCM10009118_24970</name>
</gene>
<dbReference type="EMBL" id="BAAAFH010000021">
    <property type="protein sequence ID" value="GAA0876087.1"/>
    <property type="molecule type" value="Genomic_DNA"/>
</dbReference>
<evidence type="ECO:0000313" key="3">
    <source>
        <dbReference type="Proteomes" id="UP001501126"/>
    </source>
</evidence>
<feature type="signal peptide" evidence="1">
    <location>
        <begin position="1"/>
        <end position="33"/>
    </location>
</feature>
<name>A0ABN1MS59_9FLAO</name>
<keyword evidence="3" id="KW-1185">Reference proteome</keyword>
<evidence type="ECO:0000313" key="2">
    <source>
        <dbReference type="EMBL" id="GAA0876087.1"/>
    </source>
</evidence>
<comment type="caution">
    <text evidence="2">The sequence shown here is derived from an EMBL/GenBank/DDBJ whole genome shotgun (WGS) entry which is preliminary data.</text>
</comment>
<sequence>MKHTGIDTNYKTTKMNTLKLIACLLIIANSSFGQVSGNINYQNQVRYSDNNINVSLSGNSDLIISVKGLANIKADSYVAIFTVTQVGETTTEVNELLNKRVNAVLSEISNKPDIETYVDMVSFVPVYEYEVEKKIFSSKTYNEIPVGFELKKNLHVKYKSPDFLNELISICTNSEIYDLVRVDYFSNNLEQTKSDLMKKAKTILSEKIANLQGILGTDLTTHEKQIADDYRIVYPVEMYKSYQAYSSSSLNLKKSANINQADKATTLYYQPIIDKEFDFVMNPAILEPVIQVMYEIKYRVYQEKEAKSDKEYILVTPNGDLKPINVNN</sequence>
<dbReference type="Proteomes" id="UP001501126">
    <property type="component" value="Unassembled WGS sequence"/>
</dbReference>
<organism evidence="2 3">
    <name type="scientific">Wandonia haliotis</name>
    <dbReference type="NCBI Taxonomy" id="574963"/>
    <lineage>
        <taxon>Bacteria</taxon>
        <taxon>Pseudomonadati</taxon>
        <taxon>Bacteroidota</taxon>
        <taxon>Flavobacteriia</taxon>
        <taxon>Flavobacteriales</taxon>
        <taxon>Crocinitomicaceae</taxon>
        <taxon>Wandonia</taxon>
    </lineage>
</organism>
<protein>
    <recommendedName>
        <fullName evidence="4">SIMPL domain-containing protein</fullName>
    </recommendedName>
</protein>
<feature type="chain" id="PRO_5045390861" description="SIMPL domain-containing protein" evidence="1">
    <location>
        <begin position="34"/>
        <end position="328"/>
    </location>
</feature>
<proteinExistence type="predicted"/>